<feature type="transmembrane region" description="Helical" evidence="9">
    <location>
        <begin position="924"/>
        <end position="944"/>
    </location>
</feature>
<dbReference type="OrthoDB" id="308383at2759"/>
<evidence type="ECO:0000259" key="10">
    <source>
        <dbReference type="SMART" id="SM00249"/>
    </source>
</evidence>
<keyword evidence="5" id="KW-0862">Zinc</keyword>
<evidence type="ECO:0000256" key="8">
    <source>
        <dbReference type="SAM" id="MobiDB-lite"/>
    </source>
</evidence>
<evidence type="ECO:0000256" key="3">
    <source>
        <dbReference type="ARBA" id="ARBA00022723"/>
    </source>
</evidence>
<dbReference type="SUPFAM" id="SSF57903">
    <property type="entry name" value="FYVE/PHD zinc finger"/>
    <property type="match status" value="1"/>
</dbReference>
<feature type="region of interest" description="Disordered" evidence="8">
    <location>
        <begin position="21"/>
        <end position="51"/>
    </location>
</feature>
<evidence type="ECO:0000313" key="12">
    <source>
        <dbReference type="EMBL" id="URE46219.1"/>
    </source>
</evidence>
<protein>
    <submittedName>
        <fullName evidence="12">Histone-lysine N-methyltransferase</fullName>
    </submittedName>
</protein>
<dbReference type="InterPro" id="IPR001965">
    <property type="entry name" value="Znf_PHD"/>
</dbReference>
<dbReference type="GO" id="GO:0008270">
    <property type="term" value="F:zinc ion binding"/>
    <property type="evidence" value="ECO:0007669"/>
    <property type="project" value="UniProtKB-KW"/>
</dbReference>
<accession>A0A9E7LD71</accession>
<dbReference type="InterPro" id="IPR011011">
    <property type="entry name" value="Znf_FYVE_PHD"/>
</dbReference>
<dbReference type="GO" id="GO:0012505">
    <property type="term" value="C:endomembrane system"/>
    <property type="evidence" value="ECO:0007669"/>
    <property type="project" value="UniProtKB-ARBA"/>
</dbReference>
<keyword evidence="7 9" id="KW-0472">Membrane</keyword>
<dbReference type="Proteomes" id="UP001055439">
    <property type="component" value="Chromosome 9"/>
</dbReference>
<evidence type="ECO:0000256" key="5">
    <source>
        <dbReference type="ARBA" id="ARBA00022833"/>
    </source>
</evidence>
<evidence type="ECO:0000256" key="1">
    <source>
        <dbReference type="ARBA" id="ARBA00004141"/>
    </source>
</evidence>
<evidence type="ECO:0000259" key="11">
    <source>
        <dbReference type="SMART" id="SM00317"/>
    </source>
</evidence>
<dbReference type="InterPro" id="IPR000313">
    <property type="entry name" value="PWWP_dom"/>
</dbReference>
<feature type="transmembrane region" description="Helical" evidence="9">
    <location>
        <begin position="892"/>
        <end position="912"/>
    </location>
</feature>
<feature type="transmembrane region" description="Helical" evidence="9">
    <location>
        <begin position="863"/>
        <end position="885"/>
    </location>
</feature>
<keyword evidence="4" id="KW-0863">Zinc-finger</keyword>
<evidence type="ECO:0000256" key="4">
    <source>
        <dbReference type="ARBA" id="ARBA00022771"/>
    </source>
</evidence>
<dbReference type="InterPro" id="IPR007305">
    <property type="entry name" value="Vesicle_transpt_Got1/SFT2"/>
</dbReference>
<dbReference type="InterPro" id="IPR001214">
    <property type="entry name" value="SET_dom"/>
</dbReference>
<dbReference type="Gene3D" id="2.30.30.140">
    <property type="match status" value="1"/>
</dbReference>
<gene>
    <name evidence="12" type="ORF">MUK42_01740</name>
</gene>
<dbReference type="SMART" id="SM00317">
    <property type="entry name" value="SET"/>
    <property type="match status" value="1"/>
</dbReference>
<dbReference type="CDD" id="cd15517">
    <property type="entry name" value="PHD_TCF19_like"/>
    <property type="match status" value="1"/>
</dbReference>
<dbReference type="InterPro" id="IPR046341">
    <property type="entry name" value="SET_dom_sf"/>
</dbReference>
<dbReference type="SUPFAM" id="SSF82199">
    <property type="entry name" value="SET domain"/>
    <property type="match status" value="1"/>
</dbReference>
<evidence type="ECO:0000256" key="7">
    <source>
        <dbReference type="ARBA" id="ARBA00023136"/>
    </source>
</evidence>
<keyword evidence="3" id="KW-0479">Metal-binding</keyword>
<feature type="domain" description="Zinc finger PHD-type" evidence="10">
    <location>
        <begin position="665"/>
        <end position="709"/>
    </location>
</feature>
<dbReference type="Gene3D" id="3.30.40.10">
    <property type="entry name" value="Zinc/RING finger domain, C3HC4 (zinc finger)"/>
    <property type="match status" value="1"/>
</dbReference>
<dbReference type="Pfam" id="PF00855">
    <property type="entry name" value="PWWP"/>
    <property type="match status" value="1"/>
</dbReference>
<dbReference type="InterPro" id="IPR050701">
    <property type="entry name" value="Histone_Mod_Regulator"/>
</dbReference>
<keyword evidence="6 9" id="KW-1133">Transmembrane helix</keyword>
<dbReference type="Gene3D" id="2.170.270.10">
    <property type="entry name" value="SET domain"/>
    <property type="match status" value="1"/>
</dbReference>
<dbReference type="EMBL" id="CP097511">
    <property type="protein sequence ID" value="URE46219.1"/>
    <property type="molecule type" value="Genomic_DNA"/>
</dbReference>
<proteinExistence type="predicted"/>
<dbReference type="GO" id="GO:0005737">
    <property type="term" value="C:cytoplasm"/>
    <property type="evidence" value="ECO:0007669"/>
    <property type="project" value="UniProtKB-ARBA"/>
</dbReference>
<comment type="subcellular location">
    <subcellularLocation>
        <location evidence="1">Membrane</location>
        <topology evidence="1">Multi-pass membrane protein</topology>
    </subcellularLocation>
</comment>
<evidence type="ECO:0000256" key="6">
    <source>
        <dbReference type="ARBA" id="ARBA00022989"/>
    </source>
</evidence>
<name>A0A9E7LD71_9LILI</name>
<dbReference type="PANTHER" id="PTHR13793">
    <property type="entry name" value="PHD FINGER PROTEINS"/>
    <property type="match status" value="1"/>
</dbReference>
<organism evidence="12 13">
    <name type="scientific">Musa troglodytarum</name>
    <name type="common">fe'i banana</name>
    <dbReference type="NCBI Taxonomy" id="320322"/>
    <lineage>
        <taxon>Eukaryota</taxon>
        <taxon>Viridiplantae</taxon>
        <taxon>Streptophyta</taxon>
        <taxon>Embryophyta</taxon>
        <taxon>Tracheophyta</taxon>
        <taxon>Spermatophyta</taxon>
        <taxon>Magnoliopsida</taxon>
        <taxon>Liliopsida</taxon>
        <taxon>Zingiberales</taxon>
        <taxon>Musaceae</taxon>
        <taxon>Musa</taxon>
    </lineage>
</organism>
<sequence length="980" mass="109148">MIIKRSLRGQMPSLKRCKAEEPSFCDDGAGEAAEESRRKRQRDGGGSFPFEMLGDLSGAGIPYLPDGLRRRVLGQDLGAAAAAPSWCTEVSFSGASDVVLEQRRRGRDGSVKPAVTPAPVVRTSRGRSQALPSRFRNSVLIDPWKKEKSKSKASDSEFFVEGNLREDKRKNLNYKGAAISAAVTNSFTLLGAECYRSCRNFSTTNCSTSRSTLTSVDDSMVEAEDKYLQQTPNMEESVVLYSISAVAESNSQRDTVERREDCYRPEDFVLGDIVWAKCGKKNPAWPAMVIDPLQQAPENVLNSCVPGALCVMFLDTPEMEGFQGQTQLYKNKPSNFRMAIEEAFLAEHGFFGVQLDSVNTFAHVAFDQPVAKISSEVTDSNHDQECQSKFQAVDKSGLLCDSCGLKLPYGSAKKMKHISQQLLCKHCAKLLKSKQYCGICKKIWHHTDGGNWVCCDGCQVWVHVECDKNCGNLKDLENTDYFCPDCKSRRNFGSQETIKKHAPVRYDGGISQDKQPDKITVICCDMEGIYLPNEHMVLCQCSSCKARKLTLNEWERHTGSKKKYWKTSVKVKSTRQPLGKWDHMNQFLLNGQQSDVQFADGSKIGITIKSSYATGGALKPTNVDDSLWVHVTCAWFQPRVSFASDETMEPATGILDIPPLSFMKVCVICKQMHGACTQCYTCSTYYHAMCASRAGYRMEVVEYRGEQVRRSVADLREARYQVEKKDCYLFKISEEVVVDATDKGNIARLINHSCMPNCYARIMNVGDDQSRVVLIAKRNVSAGEELTGPPKGNGKKPLLSIRSFGGGWNDGSRDLSSLRGNHRRMERFKWLPQSLLGGGQDQEEDPLGEFEDGSCSLSPLQRLYGFAASLVVGLAFMLLSLVVFYKPIKFAIMFTFGNILAVGSTAFLIGPVQQARMMLDPVRIYATAVYVGSVILALLCALWIHSKVLTLIAIISEICALVWYSLSYVPLLDEWFLNYL</sequence>
<dbReference type="AlphaFoldDB" id="A0A9E7LD71"/>
<dbReference type="GO" id="GO:0016020">
    <property type="term" value="C:membrane"/>
    <property type="evidence" value="ECO:0007669"/>
    <property type="project" value="UniProtKB-SubCell"/>
</dbReference>
<dbReference type="PANTHER" id="PTHR13793:SF132">
    <property type="entry name" value="HISTONE-LYSINE N-METHYLTRANSFERASE ATX5"/>
    <property type="match status" value="1"/>
</dbReference>
<dbReference type="SUPFAM" id="SSF63748">
    <property type="entry name" value="Tudor/PWWP/MBT"/>
    <property type="match status" value="1"/>
</dbReference>
<dbReference type="Pfam" id="PF04178">
    <property type="entry name" value="Got1"/>
    <property type="match status" value="1"/>
</dbReference>
<feature type="transmembrane region" description="Helical" evidence="9">
    <location>
        <begin position="951"/>
        <end position="971"/>
    </location>
</feature>
<feature type="domain" description="Zinc finger PHD-type" evidence="10">
    <location>
        <begin position="436"/>
        <end position="487"/>
    </location>
</feature>
<evidence type="ECO:0000313" key="13">
    <source>
        <dbReference type="Proteomes" id="UP001055439"/>
    </source>
</evidence>
<evidence type="ECO:0000256" key="9">
    <source>
        <dbReference type="SAM" id="Phobius"/>
    </source>
</evidence>
<keyword evidence="2 9" id="KW-0812">Transmembrane</keyword>
<dbReference type="GO" id="GO:0006357">
    <property type="term" value="P:regulation of transcription by RNA polymerase II"/>
    <property type="evidence" value="ECO:0007669"/>
    <property type="project" value="TreeGrafter"/>
</dbReference>
<feature type="region of interest" description="Disordered" evidence="8">
    <location>
        <begin position="103"/>
        <end position="127"/>
    </location>
</feature>
<evidence type="ECO:0000256" key="2">
    <source>
        <dbReference type="ARBA" id="ARBA00022692"/>
    </source>
</evidence>
<dbReference type="Pfam" id="PF13832">
    <property type="entry name" value="zf-HC5HC2H_2"/>
    <property type="match status" value="1"/>
</dbReference>
<dbReference type="SMART" id="SM00249">
    <property type="entry name" value="PHD"/>
    <property type="match status" value="2"/>
</dbReference>
<dbReference type="InterPro" id="IPR013083">
    <property type="entry name" value="Znf_RING/FYVE/PHD"/>
</dbReference>
<dbReference type="GO" id="GO:0016192">
    <property type="term" value="P:vesicle-mediated transport"/>
    <property type="evidence" value="ECO:0007669"/>
    <property type="project" value="InterPro"/>
</dbReference>
<reference evidence="12" key="1">
    <citation type="submission" date="2022-05" db="EMBL/GenBank/DDBJ databases">
        <title>The Musa troglodytarum L. genome provides insights into the mechanism of non-climacteric behaviour and enrichment of carotenoids.</title>
        <authorList>
            <person name="Wang J."/>
        </authorList>
    </citation>
    <scope>NUCLEOTIDE SEQUENCE</scope>
    <source>
        <tissue evidence="12">Leaf</tissue>
    </source>
</reference>
<keyword evidence="13" id="KW-1185">Reference proteome</keyword>
<feature type="domain" description="SET" evidence="11">
    <location>
        <begin position="678"/>
        <end position="798"/>
    </location>
</feature>